<evidence type="ECO:0000313" key="2">
    <source>
        <dbReference type="Proteomes" id="UP001500618"/>
    </source>
</evidence>
<evidence type="ECO:0000313" key="1">
    <source>
        <dbReference type="EMBL" id="GAA1692520.1"/>
    </source>
</evidence>
<keyword evidence="2" id="KW-1185">Reference proteome</keyword>
<dbReference type="EMBL" id="BAAANY010000019">
    <property type="protein sequence ID" value="GAA1692520.1"/>
    <property type="molecule type" value="Genomic_DNA"/>
</dbReference>
<name>A0ABN2HSS8_9ACTN</name>
<sequence>MSAAVNVPFGGAETTGAMLAGEVGRAVWLRATYRPQDAAGTALDAGTGCGRGRPVLVFRDRLVGVPMRRPAVLAYPGGARGRVRLFGFDDLTLAVPLDTAADTLPDSTPDTATIGNPSPDRAGGFVWWRAVLTTFDPRTPPVPADLATALSAAGADLASVSMAGHRRHAVLWVAAAPNARIRAARVATVVDAARACSTAVTAVAVTGQAVSSCRRGGDPR</sequence>
<reference evidence="1 2" key="1">
    <citation type="journal article" date="2019" name="Int. J. Syst. Evol. Microbiol.">
        <title>The Global Catalogue of Microorganisms (GCM) 10K type strain sequencing project: providing services to taxonomists for standard genome sequencing and annotation.</title>
        <authorList>
            <consortium name="The Broad Institute Genomics Platform"/>
            <consortium name="The Broad Institute Genome Sequencing Center for Infectious Disease"/>
            <person name="Wu L."/>
            <person name="Ma J."/>
        </authorList>
    </citation>
    <scope>NUCLEOTIDE SEQUENCE [LARGE SCALE GENOMIC DNA]</scope>
    <source>
        <strain evidence="1 2">JCM 14718</strain>
    </source>
</reference>
<comment type="caution">
    <text evidence="1">The sequence shown here is derived from an EMBL/GenBank/DDBJ whole genome shotgun (WGS) entry which is preliminary data.</text>
</comment>
<protein>
    <submittedName>
        <fullName evidence="1">Uncharacterized protein</fullName>
    </submittedName>
</protein>
<proteinExistence type="predicted"/>
<dbReference type="Proteomes" id="UP001500618">
    <property type="component" value="Unassembled WGS sequence"/>
</dbReference>
<accession>A0ABN2HSS8</accession>
<organism evidence="1 2">
    <name type="scientific">Fodinicola feengrottensis</name>
    <dbReference type="NCBI Taxonomy" id="435914"/>
    <lineage>
        <taxon>Bacteria</taxon>
        <taxon>Bacillati</taxon>
        <taxon>Actinomycetota</taxon>
        <taxon>Actinomycetes</taxon>
        <taxon>Mycobacteriales</taxon>
        <taxon>Fodinicola</taxon>
    </lineage>
</organism>
<dbReference type="RefSeq" id="WP_344312647.1">
    <property type="nucleotide sequence ID" value="NZ_BAAANY010000019.1"/>
</dbReference>
<gene>
    <name evidence="1" type="ORF">GCM10009765_47310</name>
</gene>